<feature type="coiled-coil region" evidence="2">
    <location>
        <begin position="84"/>
        <end position="111"/>
    </location>
</feature>
<name>A0A4R7Q9F2_9FLAO</name>
<dbReference type="InterPro" id="IPR011055">
    <property type="entry name" value="Dup_hybrid_motif"/>
</dbReference>
<keyword evidence="1 3" id="KW-0732">Signal</keyword>
<dbReference type="SUPFAM" id="SSF51261">
    <property type="entry name" value="Duplicated hybrid motif"/>
    <property type="match status" value="1"/>
</dbReference>
<keyword evidence="6" id="KW-1185">Reference proteome</keyword>
<dbReference type="InterPro" id="IPR016047">
    <property type="entry name" value="M23ase_b-sheet_dom"/>
</dbReference>
<evidence type="ECO:0000256" key="1">
    <source>
        <dbReference type="ARBA" id="ARBA00022729"/>
    </source>
</evidence>
<dbReference type="OrthoDB" id="9815884at2"/>
<feature type="domain" description="M23ase beta-sheet core" evidence="4">
    <location>
        <begin position="309"/>
        <end position="401"/>
    </location>
</feature>
<dbReference type="Proteomes" id="UP000294689">
    <property type="component" value="Unassembled WGS sequence"/>
</dbReference>
<dbReference type="AlphaFoldDB" id="A0A4R7Q9F2"/>
<keyword evidence="2" id="KW-0175">Coiled coil</keyword>
<evidence type="ECO:0000256" key="3">
    <source>
        <dbReference type="SAM" id="SignalP"/>
    </source>
</evidence>
<evidence type="ECO:0000256" key="2">
    <source>
        <dbReference type="SAM" id="Coils"/>
    </source>
</evidence>
<dbReference type="EMBL" id="SOBW01000007">
    <property type="protein sequence ID" value="TDU43579.1"/>
    <property type="molecule type" value="Genomic_DNA"/>
</dbReference>
<reference evidence="5 6" key="1">
    <citation type="submission" date="2019-03" db="EMBL/GenBank/DDBJ databases">
        <title>Genomic Encyclopedia of Archaeal and Bacterial Type Strains, Phase II (KMG-II): from individual species to whole genera.</title>
        <authorList>
            <person name="Goeker M."/>
        </authorList>
    </citation>
    <scope>NUCLEOTIDE SEQUENCE [LARGE SCALE GENOMIC DNA]</scope>
    <source>
        <strain evidence="5 6">DSM 28135</strain>
    </source>
</reference>
<feature type="coiled-coil region" evidence="2">
    <location>
        <begin position="155"/>
        <end position="249"/>
    </location>
</feature>
<proteinExistence type="predicted"/>
<gene>
    <name evidence="5" type="ORF">BXY82_0993</name>
</gene>
<dbReference type="Gene3D" id="6.10.250.3150">
    <property type="match status" value="1"/>
</dbReference>
<dbReference type="PANTHER" id="PTHR21666:SF289">
    <property type="entry name" value="L-ALA--D-GLU ENDOPEPTIDASE"/>
    <property type="match status" value="1"/>
</dbReference>
<dbReference type="Pfam" id="PF01551">
    <property type="entry name" value="Peptidase_M23"/>
    <property type="match status" value="1"/>
</dbReference>
<dbReference type="CDD" id="cd12797">
    <property type="entry name" value="M23_peptidase"/>
    <property type="match status" value="1"/>
</dbReference>
<feature type="chain" id="PRO_5020897163" evidence="3">
    <location>
        <begin position="24"/>
        <end position="407"/>
    </location>
</feature>
<accession>A0A4R7Q9F2</accession>
<protein>
    <submittedName>
        <fullName evidence="5">Septal ring factor EnvC (AmiA/AmiB activator)</fullName>
    </submittedName>
</protein>
<organism evidence="5 6">
    <name type="scientific">Gelidibacter sediminis</name>
    <dbReference type="NCBI Taxonomy" id="1608710"/>
    <lineage>
        <taxon>Bacteria</taxon>
        <taxon>Pseudomonadati</taxon>
        <taxon>Bacteroidota</taxon>
        <taxon>Flavobacteriia</taxon>
        <taxon>Flavobacteriales</taxon>
        <taxon>Flavobacteriaceae</taxon>
        <taxon>Gelidibacter</taxon>
    </lineage>
</organism>
<feature type="signal peptide" evidence="3">
    <location>
        <begin position="1"/>
        <end position="23"/>
    </location>
</feature>
<sequence>MRYQPNIYRLILFFSLCSFTMTAQSQKQQELEAKRQAILKEIQQINNLLFTKRKEEKSILSTVEDLNYKVNVRKNLIKITNDQANLLTREINTNQKEISTLRDQLTHLKEDYAAMVVKSYKSKSEQSRVMFLLSSENFKQAYKRLQYIRQYTDYQKEQGEEIRRKTEKLQALNTELLQQKKDKDKLIEENRLAKQKLEEDVKEHQKLMASVRKNMSSYASQIKTKQQEADRIDREIEKLIREAIAASNKKAGKSETTSKGFSLTPEAKALEAKFESNKGRLPWPVRTGVVKVKYGKQRSLIDNTIEINSNGIRIATDKNAKVRSVFNGEVLAVQSTKNGNPWILIQHGNYITVYKNLSKVYVSKGNQVTTNQDIGEVFTDPSNGESMLSFAIYKDSKFQDPSVWIAR</sequence>
<comment type="caution">
    <text evidence="5">The sequence shown here is derived from an EMBL/GenBank/DDBJ whole genome shotgun (WGS) entry which is preliminary data.</text>
</comment>
<dbReference type="GO" id="GO:0004222">
    <property type="term" value="F:metalloendopeptidase activity"/>
    <property type="evidence" value="ECO:0007669"/>
    <property type="project" value="TreeGrafter"/>
</dbReference>
<evidence type="ECO:0000313" key="6">
    <source>
        <dbReference type="Proteomes" id="UP000294689"/>
    </source>
</evidence>
<dbReference type="PANTHER" id="PTHR21666">
    <property type="entry name" value="PEPTIDASE-RELATED"/>
    <property type="match status" value="1"/>
</dbReference>
<evidence type="ECO:0000259" key="4">
    <source>
        <dbReference type="Pfam" id="PF01551"/>
    </source>
</evidence>
<dbReference type="InterPro" id="IPR050570">
    <property type="entry name" value="Cell_wall_metabolism_enzyme"/>
</dbReference>
<evidence type="ECO:0000313" key="5">
    <source>
        <dbReference type="EMBL" id="TDU43579.1"/>
    </source>
</evidence>
<dbReference type="Gene3D" id="2.70.70.10">
    <property type="entry name" value="Glucose Permease (Domain IIA)"/>
    <property type="match status" value="1"/>
</dbReference>